<dbReference type="Proteomes" id="UP000325577">
    <property type="component" value="Linkage Group LG10"/>
</dbReference>
<protein>
    <submittedName>
        <fullName evidence="1">Uncharacterized protein</fullName>
    </submittedName>
</protein>
<name>A0A5J5BTP7_9ASTE</name>
<evidence type="ECO:0000313" key="1">
    <source>
        <dbReference type="EMBL" id="KAA8546046.1"/>
    </source>
</evidence>
<gene>
    <name evidence="1" type="ORF">F0562_020503</name>
</gene>
<evidence type="ECO:0000313" key="2">
    <source>
        <dbReference type="Proteomes" id="UP000325577"/>
    </source>
</evidence>
<dbReference type="EMBL" id="CM018033">
    <property type="protein sequence ID" value="KAA8546046.1"/>
    <property type="molecule type" value="Genomic_DNA"/>
</dbReference>
<accession>A0A5J5BTP7</accession>
<organism evidence="1 2">
    <name type="scientific">Nyssa sinensis</name>
    <dbReference type="NCBI Taxonomy" id="561372"/>
    <lineage>
        <taxon>Eukaryota</taxon>
        <taxon>Viridiplantae</taxon>
        <taxon>Streptophyta</taxon>
        <taxon>Embryophyta</taxon>
        <taxon>Tracheophyta</taxon>
        <taxon>Spermatophyta</taxon>
        <taxon>Magnoliopsida</taxon>
        <taxon>eudicotyledons</taxon>
        <taxon>Gunneridae</taxon>
        <taxon>Pentapetalae</taxon>
        <taxon>asterids</taxon>
        <taxon>Cornales</taxon>
        <taxon>Nyssaceae</taxon>
        <taxon>Nyssa</taxon>
    </lineage>
</organism>
<reference evidence="1 2" key="1">
    <citation type="submission" date="2019-09" db="EMBL/GenBank/DDBJ databases">
        <title>A chromosome-level genome assembly of the Chinese tupelo Nyssa sinensis.</title>
        <authorList>
            <person name="Yang X."/>
            <person name="Kang M."/>
            <person name="Yang Y."/>
            <person name="Xiong H."/>
            <person name="Wang M."/>
            <person name="Zhang Z."/>
            <person name="Wang Z."/>
            <person name="Wu H."/>
            <person name="Ma T."/>
            <person name="Liu J."/>
            <person name="Xi Z."/>
        </authorList>
    </citation>
    <scope>NUCLEOTIDE SEQUENCE [LARGE SCALE GENOMIC DNA]</scope>
    <source>
        <strain evidence="1">J267</strain>
        <tissue evidence="1">Leaf</tissue>
    </source>
</reference>
<keyword evidence="2" id="KW-1185">Reference proteome</keyword>
<sequence>MSHDRSPLTTLRSQEADLQFPTGASTPVLDLRCLLLSSSCLSPTRGNLLSSLSLSLCRHLRSLECADG</sequence>
<proteinExistence type="predicted"/>
<dbReference type="AlphaFoldDB" id="A0A5J5BTP7"/>